<evidence type="ECO:0000256" key="2">
    <source>
        <dbReference type="ARBA" id="ARBA00023002"/>
    </source>
</evidence>
<comment type="similarity">
    <text evidence="1">Belongs to the short-chain dehydrogenases/reductases (SDR) family.</text>
</comment>
<protein>
    <submittedName>
        <fullName evidence="3">Tropinone reductase I</fullName>
        <ecNumber evidence="3">1.1.1.206</ecNumber>
    </submittedName>
</protein>
<dbReference type="RefSeq" id="WP_013930225.1">
    <property type="nucleotide sequence ID" value="NC_015703.1"/>
</dbReference>
<dbReference type="FunFam" id="3.40.50.720:FF:000084">
    <property type="entry name" value="Short-chain dehydrogenase reductase"/>
    <property type="match status" value="1"/>
</dbReference>
<reference evidence="4" key="1">
    <citation type="submission" date="2011-06" db="EMBL/GenBank/DDBJ databases">
        <title>The complete genome of chromosome of Runella slithyformis DSM 19594.</title>
        <authorList>
            <consortium name="US DOE Joint Genome Institute (JGI-PGF)"/>
            <person name="Lucas S."/>
            <person name="Han J."/>
            <person name="Lapidus A."/>
            <person name="Bruce D."/>
            <person name="Goodwin L."/>
            <person name="Pitluck S."/>
            <person name="Peters L."/>
            <person name="Kyrpides N."/>
            <person name="Mavromatis K."/>
            <person name="Ivanova N."/>
            <person name="Ovchinnikova G."/>
            <person name="Zhang X."/>
            <person name="Misra M."/>
            <person name="Detter J.C."/>
            <person name="Tapia R."/>
            <person name="Han C."/>
            <person name="Land M."/>
            <person name="Hauser L."/>
            <person name="Markowitz V."/>
            <person name="Cheng J.-F."/>
            <person name="Hugenholtz P."/>
            <person name="Woyke T."/>
            <person name="Wu D."/>
            <person name="Tindall B."/>
            <person name="Faehrich R."/>
            <person name="Brambilla E."/>
            <person name="Klenk H.-P."/>
            <person name="Eisen J.A."/>
        </authorList>
    </citation>
    <scope>NUCLEOTIDE SEQUENCE [LARGE SCALE GENOMIC DNA]</scope>
    <source>
        <strain evidence="4">ATCC 29530 / DSM 19594 / LMG 11500 / NCIMB 11436 / LSU 4</strain>
    </source>
</reference>
<dbReference type="EC" id="1.1.1.206" evidence="3"/>
<name>A0A7U3ZPF3_RUNSL</name>
<dbReference type="EMBL" id="CP002859">
    <property type="protein sequence ID" value="AEI50935.1"/>
    <property type="molecule type" value="Genomic_DNA"/>
</dbReference>
<evidence type="ECO:0000313" key="4">
    <source>
        <dbReference type="Proteomes" id="UP000000493"/>
    </source>
</evidence>
<dbReference type="InterPro" id="IPR002347">
    <property type="entry name" value="SDR_fam"/>
</dbReference>
<organism evidence="3 4">
    <name type="scientific">Runella slithyformis (strain ATCC 29530 / DSM 19594 / LMG 11500 / NCIMB 11436 / LSU 4)</name>
    <dbReference type="NCBI Taxonomy" id="761193"/>
    <lineage>
        <taxon>Bacteria</taxon>
        <taxon>Pseudomonadati</taxon>
        <taxon>Bacteroidota</taxon>
        <taxon>Cytophagia</taxon>
        <taxon>Cytophagales</taxon>
        <taxon>Spirosomataceae</taxon>
        <taxon>Runella</taxon>
    </lineage>
</organism>
<dbReference type="GO" id="GO:0050356">
    <property type="term" value="F:tropine dehydrogenase activity"/>
    <property type="evidence" value="ECO:0007669"/>
    <property type="project" value="UniProtKB-EC"/>
</dbReference>
<dbReference type="PROSITE" id="PS00061">
    <property type="entry name" value="ADH_SHORT"/>
    <property type="match status" value="1"/>
</dbReference>
<evidence type="ECO:0000256" key="1">
    <source>
        <dbReference type="ARBA" id="ARBA00006484"/>
    </source>
</evidence>
<reference evidence="3 4" key="2">
    <citation type="journal article" date="2012" name="Stand. Genomic Sci.">
        <title>Complete genome sequence of the aquatic bacterium Runella slithyformis type strain (LSU 4(T)).</title>
        <authorList>
            <person name="Copeland A."/>
            <person name="Zhang X."/>
            <person name="Misra M."/>
            <person name="Lapidus A."/>
            <person name="Nolan M."/>
            <person name="Lucas S."/>
            <person name="Deshpande S."/>
            <person name="Cheng J.F."/>
            <person name="Tapia R."/>
            <person name="Goodwin L.A."/>
            <person name="Pitluck S."/>
            <person name="Liolios K."/>
            <person name="Pagani I."/>
            <person name="Ivanova N."/>
            <person name="Mikhailova N."/>
            <person name="Pati A."/>
            <person name="Chen A."/>
            <person name="Palaniappan K."/>
            <person name="Land M."/>
            <person name="Hauser L."/>
            <person name="Pan C."/>
            <person name="Jeffries C.D."/>
            <person name="Detter J.C."/>
            <person name="Brambilla E.M."/>
            <person name="Rohde M."/>
            <person name="Djao O.D."/>
            <person name="Goker M."/>
            <person name="Sikorski J."/>
            <person name="Tindall B.J."/>
            <person name="Woyke T."/>
            <person name="Bristow J."/>
            <person name="Eisen J.A."/>
            <person name="Markowitz V."/>
            <person name="Hugenholtz P."/>
            <person name="Kyrpides N.C."/>
            <person name="Klenk H.P."/>
            <person name="Mavromatis K."/>
        </authorList>
    </citation>
    <scope>NUCLEOTIDE SEQUENCE [LARGE SCALE GENOMIC DNA]</scope>
    <source>
        <strain evidence="4">ATCC 29530 / DSM 19594 / LMG 11500 / NCIMB 11436 / LSU 4</strain>
    </source>
</reference>
<dbReference type="InterPro" id="IPR036291">
    <property type="entry name" value="NAD(P)-bd_dom_sf"/>
</dbReference>
<accession>A0A7U3ZPF3</accession>
<dbReference type="NCBIfam" id="NF006693">
    <property type="entry name" value="PRK09242.1"/>
    <property type="match status" value="1"/>
</dbReference>
<gene>
    <name evidence="3" type="ordered locus">Runsl_4615</name>
</gene>
<sequence>MLSKWDLTGKVALVTGGTKGIGLAAVQTLLQLGAEVIIVARNSGTIERQLADYQANGFKVTGFAADLSDSKAIPELVKHLQLRWEKLDILVNNVGTNIRKPTTSYSDDEFNLIISTNLTSAFSLSQALYPLLKNAKGCIVNVTSVAGLTSLKSGSIYGMTKAALNQLTRNLACEWAADGIRVNAVAPWYIETPLTESVLSNKDSLAYIISRTPMQRVGQPEEVASAIAFLCLPAASYITGNILTVDGGFAVYGF</sequence>
<dbReference type="PANTHER" id="PTHR42898">
    <property type="entry name" value="TROPINONE REDUCTASE"/>
    <property type="match status" value="1"/>
</dbReference>
<dbReference type="Proteomes" id="UP000000493">
    <property type="component" value="Chromosome"/>
</dbReference>
<dbReference type="PRINTS" id="PR00081">
    <property type="entry name" value="GDHRDH"/>
</dbReference>
<dbReference type="NCBIfam" id="NF005559">
    <property type="entry name" value="PRK07231.1"/>
    <property type="match status" value="1"/>
</dbReference>
<evidence type="ECO:0000313" key="3">
    <source>
        <dbReference type="EMBL" id="AEI50935.1"/>
    </source>
</evidence>
<dbReference type="KEGG" id="rsi:Runsl_4615"/>
<dbReference type="Pfam" id="PF13561">
    <property type="entry name" value="adh_short_C2"/>
    <property type="match status" value="1"/>
</dbReference>
<dbReference type="InterPro" id="IPR020904">
    <property type="entry name" value="Sc_DH/Rdtase_CS"/>
</dbReference>
<dbReference type="Gene3D" id="3.40.50.720">
    <property type="entry name" value="NAD(P)-binding Rossmann-like Domain"/>
    <property type="match status" value="1"/>
</dbReference>
<dbReference type="PANTHER" id="PTHR42898:SF6">
    <property type="entry name" value="NADP-DEPENDENT MANNITOL DEHYDROGENASE"/>
    <property type="match status" value="1"/>
</dbReference>
<keyword evidence="4" id="KW-1185">Reference proteome</keyword>
<dbReference type="PRINTS" id="PR00080">
    <property type="entry name" value="SDRFAMILY"/>
</dbReference>
<keyword evidence="2 3" id="KW-0560">Oxidoreductase</keyword>
<dbReference type="InterPro" id="IPR045000">
    <property type="entry name" value="TR"/>
</dbReference>
<dbReference type="SUPFAM" id="SSF51735">
    <property type="entry name" value="NAD(P)-binding Rossmann-fold domains"/>
    <property type="match status" value="1"/>
</dbReference>
<dbReference type="AlphaFoldDB" id="A0A7U3ZPF3"/>
<proteinExistence type="inferred from homology"/>